<protein>
    <recommendedName>
        <fullName evidence="7">GTP cyclohydrolase 1 type 2 like protein</fullName>
    </recommendedName>
</protein>
<dbReference type="EMBL" id="VOEJ01000001">
    <property type="protein sequence ID" value="TWR31629.1"/>
    <property type="molecule type" value="Genomic_DNA"/>
</dbReference>
<dbReference type="AlphaFoldDB" id="A0A563UK28"/>
<keyword evidence="2 3" id="KW-0479">Metal-binding</keyword>
<name>A0A563UK28_9SPHI</name>
<dbReference type="SUPFAM" id="SSF102705">
    <property type="entry name" value="NIF3 (NGG1p interacting factor 3)-like"/>
    <property type="match status" value="1"/>
</dbReference>
<dbReference type="GO" id="GO:0046872">
    <property type="term" value="F:metal ion binding"/>
    <property type="evidence" value="ECO:0007669"/>
    <property type="project" value="UniProtKB-KW"/>
</dbReference>
<proteinExistence type="inferred from homology"/>
<dbReference type="Proteomes" id="UP000320042">
    <property type="component" value="Unassembled WGS sequence"/>
</dbReference>
<keyword evidence="4" id="KW-0732">Signal</keyword>
<dbReference type="Gene3D" id="3.40.1390.30">
    <property type="entry name" value="NIF3 (NGG1p interacting factor 3)-like"/>
    <property type="match status" value="2"/>
</dbReference>
<feature type="binding site" evidence="3">
    <location>
        <position position="95"/>
    </location>
    <ligand>
        <name>a divalent metal cation</name>
        <dbReference type="ChEBI" id="CHEBI:60240"/>
        <label>1</label>
    </ligand>
</feature>
<evidence type="ECO:0000256" key="4">
    <source>
        <dbReference type="SAM" id="SignalP"/>
    </source>
</evidence>
<accession>A0A563UK28</accession>
<feature type="binding site" evidence="3">
    <location>
        <position position="260"/>
    </location>
    <ligand>
        <name>a divalent metal cation</name>
        <dbReference type="ChEBI" id="CHEBI:60240"/>
        <label>1</label>
    </ligand>
</feature>
<comment type="caution">
    <text evidence="5">The sequence shown here is derived from an EMBL/GenBank/DDBJ whole genome shotgun (WGS) entry which is preliminary data.</text>
</comment>
<dbReference type="PANTHER" id="PTHR13799:SF14">
    <property type="entry name" value="GTP CYCLOHYDROLASE 1 TYPE 2 HOMOLOG"/>
    <property type="match status" value="1"/>
</dbReference>
<feature type="binding site" evidence="3">
    <location>
        <position position="256"/>
    </location>
    <ligand>
        <name>a divalent metal cation</name>
        <dbReference type="ChEBI" id="CHEBI:60240"/>
        <label>1</label>
    </ligand>
</feature>
<dbReference type="GO" id="GO:0005737">
    <property type="term" value="C:cytoplasm"/>
    <property type="evidence" value="ECO:0007669"/>
    <property type="project" value="TreeGrafter"/>
</dbReference>
<keyword evidence="6" id="KW-1185">Reference proteome</keyword>
<reference evidence="5 6" key="1">
    <citation type="submission" date="2019-07" db="EMBL/GenBank/DDBJ databases">
        <authorList>
            <person name="Kim J."/>
        </authorList>
    </citation>
    <scope>NUCLEOTIDE SEQUENCE [LARGE SCALE GENOMIC DNA]</scope>
    <source>
        <strain evidence="6">dk17</strain>
    </source>
</reference>
<dbReference type="PANTHER" id="PTHR13799">
    <property type="entry name" value="NGG1 INTERACTING FACTOR 3"/>
    <property type="match status" value="1"/>
</dbReference>
<dbReference type="Pfam" id="PF01784">
    <property type="entry name" value="DUF34_NIF3"/>
    <property type="match status" value="1"/>
</dbReference>
<feature type="chain" id="PRO_5021849122" description="GTP cyclohydrolase 1 type 2 like protein" evidence="4">
    <location>
        <begin position="25"/>
        <end position="292"/>
    </location>
</feature>
<comment type="similarity">
    <text evidence="1">Belongs to the GTP cyclohydrolase I type 2/NIF3 family.</text>
</comment>
<dbReference type="OrthoDB" id="1116574at2"/>
<dbReference type="InterPro" id="IPR002678">
    <property type="entry name" value="DUF34/NIF3"/>
</dbReference>
<dbReference type="InterPro" id="IPR036069">
    <property type="entry name" value="DUF34/NIF3_sf"/>
</dbReference>
<sequence length="292" mass="32114">MMKRRTFIGGAGSLAVLSAIPSFAKQAILNKQYTVQQVIDLILAEGKLSPIPNTVDTIKAGSAGNTVKGIVTTMFATTDVIEQANKLNANFIIAHEPTFYNHVDDKQLVINNPVVLQKLALLDKYGITVWRFHDYLHSFKPDFVGYGFLQKTNWLQYYKGGGFTFIKPAQTLQDTVTHLKKSLGITHVRVVGNLSQPCQRITIIPGAAGGKMQISAAVADKADVLIVGEVSEWETAEFMRDANAQGRKMALIILGHSLSEEPGMEYFATWLKPKLEGVPVTHIASGEPFKWV</sequence>
<gene>
    <name evidence="5" type="ORF">FPZ43_03920</name>
</gene>
<organism evidence="5 6">
    <name type="scientific">Mucilaginibacter pallidiroseus</name>
    <dbReference type="NCBI Taxonomy" id="2599295"/>
    <lineage>
        <taxon>Bacteria</taxon>
        <taxon>Pseudomonadati</taxon>
        <taxon>Bacteroidota</taxon>
        <taxon>Sphingobacteriia</taxon>
        <taxon>Sphingobacteriales</taxon>
        <taxon>Sphingobacteriaceae</taxon>
        <taxon>Mucilaginibacter</taxon>
    </lineage>
</organism>
<feature type="signal peptide" evidence="4">
    <location>
        <begin position="1"/>
        <end position="24"/>
    </location>
</feature>
<evidence type="ECO:0000256" key="3">
    <source>
        <dbReference type="PIRSR" id="PIRSR602678-1"/>
    </source>
</evidence>
<evidence type="ECO:0000313" key="6">
    <source>
        <dbReference type="Proteomes" id="UP000320042"/>
    </source>
</evidence>
<evidence type="ECO:0008006" key="7">
    <source>
        <dbReference type="Google" id="ProtNLM"/>
    </source>
</evidence>
<evidence type="ECO:0000313" key="5">
    <source>
        <dbReference type="EMBL" id="TWR31629.1"/>
    </source>
</evidence>
<dbReference type="RefSeq" id="WP_146380527.1">
    <property type="nucleotide sequence ID" value="NZ_VOEJ01000001.1"/>
</dbReference>
<evidence type="ECO:0000256" key="1">
    <source>
        <dbReference type="ARBA" id="ARBA00006964"/>
    </source>
</evidence>
<evidence type="ECO:0000256" key="2">
    <source>
        <dbReference type="ARBA" id="ARBA00022723"/>
    </source>
</evidence>